<dbReference type="InterPro" id="IPR035994">
    <property type="entry name" value="Nucleoside_phosphorylase_sf"/>
</dbReference>
<organism evidence="2 3">
    <name type="scientific">Methylomirabilis oxygeniifera</name>
    <dbReference type="NCBI Taxonomy" id="671143"/>
    <lineage>
        <taxon>Bacteria</taxon>
        <taxon>Candidatus Methylomirabilota</taxon>
        <taxon>Candidatus Methylomirabilia</taxon>
        <taxon>Candidatus Methylomirabilales</taxon>
        <taxon>Candidatus Methylomirabilaceae</taxon>
        <taxon>Candidatus Methylomirabilis</taxon>
    </lineage>
</organism>
<dbReference type="PANTHER" id="PTHR46832">
    <property type="entry name" value="5'-METHYLTHIOADENOSINE/S-ADENOSYLHOMOCYSTEINE NUCLEOSIDASE"/>
    <property type="match status" value="1"/>
</dbReference>
<dbReference type="eggNOG" id="COG0775">
    <property type="taxonomic scope" value="Bacteria"/>
</dbReference>
<dbReference type="STRING" id="671143.DAMO_0044"/>
<dbReference type="GO" id="GO:0008782">
    <property type="term" value="F:adenosylhomocysteine nucleosidase activity"/>
    <property type="evidence" value="ECO:0007669"/>
    <property type="project" value="TreeGrafter"/>
</dbReference>
<dbReference type="InterPro" id="IPR000845">
    <property type="entry name" value="Nucleoside_phosphorylase_d"/>
</dbReference>
<proteinExistence type="predicted"/>
<dbReference type="EMBL" id="FP565575">
    <property type="protein sequence ID" value="CBE67167.1"/>
    <property type="molecule type" value="Genomic_DNA"/>
</dbReference>
<evidence type="ECO:0000313" key="3">
    <source>
        <dbReference type="Proteomes" id="UP000006898"/>
    </source>
</evidence>
<feature type="domain" description="Nucleoside phosphorylase" evidence="1">
    <location>
        <begin position="17"/>
        <end position="215"/>
    </location>
</feature>
<accession>D5MHN4</accession>
<dbReference type="Pfam" id="PF01048">
    <property type="entry name" value="PNP_UDP_1"/>
    <property type="match status" value="1"/>
</dbReference>
<reference evidence="2 3" key="1">
    <citation type="journal article" date="2010" name="Nature">
        <title>Nitrite-driven anaerobic methane oxidation by oxygenic bacteria.</title>
        <authorList>
            <person name="Ettwig K.F."/>
            <person name="Butler M.K."/>
            <person name="Le Paslier D."/>
            <person name="Pelletier E."/>
            <person name="Mangenot S."/>
            <person name="Kuypers M.M.M."/>
            <person name="Schreiber F."/>
            <person name="Dutilh B.E."/>
            <person name="Zedelius J."/>
            <person name="de Beer D."/>
            <person name="Gloerich J."/>
            <person name="Wessels H.J.C.T."/>
            <person name="van Allen T."/>
            <person name="Luesken F."/>
            <person name="Wu M."/>
            <person name="van de Pas-Schoonen K.T."/>
            <person name="Op den Camp H.J.M."/>
            <person name="Janssen-Megens E.M."/>
            <person name="Francoijs K-J."/>
            <person name="Stunnenberg H."/>
            <person name="Weissenbach J."/>
            <person name="Jetten M.S.M."/>
            <person name="Strous M."/>
        </authorList>
    </citation>
    <scope>NUCLEOTIDE SEQUENCE [LARGE SCALE GENOMIC DNA]</scope>
</reference>
<evidence type="ECO:0000259" key="1">
    <source>
        <dbReference type="Pfam" id="PF01048"/>
    </source>
</evidence>
<dbReference type="AlphaFoldDB" id="D5MHN4"/>
<dbReference type="GO" id="GO:0009116">
    <property type="term" value="P:nucleoside metabolic process"/>
    <property type="evidence" value="ECO:0007669"/>
    <property type="project" value="InterPro"/>
</dbReference>
<dbReference type="KEGG" id="mox:DAMO_0044"/>
<sequence length="271" mass="28866">MTTAHPSRTRTVGNAPFAVFVATRAEMKPLATALRPTGPPASRSDSMIRITVKGRDLLVAKTGVGPDYAETAAHRLFKETPIAAALSLGIAGGLSPDVEAGDLIVGNQTILRRNSGQVLCGRRDSRLESFPCDPGLQDAAMTVIRRWDSRHCLGPILTVDHILTMEEKRVLAAGSGALAVDMESAAIASAASACSIPFLAIRGILDPVHEDLAVGFDQFLDAEGEPDLPRLTRYLLMHPFTLSHLVGLGRRTKAVCTRLGLLLQELSTALS</sequence>
<dbReference type="HOGENOM" id="CLU_1025590_0_0_0"/>
<protein>
    <submittedName>
        <fullName evidence="2">Putative nucleoside phosphorylase (Modular protein)</fullName>
    </submittedName>
</protein>
<dbReference type="GO" id="GO:0019284">
    <property type="term" value="P:L-methionine salvage from S-adenosylmethionine"/>
    <property type="evidence" value="ECO:0007669"/>
    <property type="project" value="TreeGrafter"/>
</dbReference>
<dbReference type="SUPFAM" id="SSF53167">
    <property type="entry name" value="Purine and uridine phosphorylases"/>
    <property type="match status" value="1"/>
</dbReference>
<dbReference type="GO" id="GO:0008930">
    <property type="term" value="F:methylthioadenosine nucleosidase activity"/>
    <property type="evidence" value="ECO:0007669"/>
    <property type="project" value="TreeGrafter"/>
</dbReference>
<name>D5MHN4_METO1</name>
<evidence type="ECO:0000313" key="2">
    <source>
        <dbReference type="EMBL" id="CBE67167.1"/>
    </source>
</evidence>
<dbReference type="PANTHER" id="PTHR46832:SF1">
    <property type="entry name" value="5'-METHYLTHIOADENOSINE_S-ADENOSYLHOMOCYSTEINE NUCLEOSIDASE"/>
    <property type="match status" value="1"/>
</dbReference>
<dbReference type="Gene3D" id="3.40.50.1580">
    <property type="entry name" value="Nucleoside phosphorylase domain"/>
    <property type="match status" value="1"/>
</dbReference>
<dbReference type="GO" id="GO:0005829">
    <property type="term" value="C:cytosol"/>
    <property type="evidence" value="ECO:0007669"/>
    <property type="project" value="TreeGrafter"/>
</dbReference>
<dbReference type="Proteomes" id="UP000006898">
    <property type="component" value="Chromosome"/>
</dbReference>
<gene>
    <name evidence="2" type="ORF">DAMO_0044</name>
</gene>